<evidence type="ECO:0000259" key="5">
    <source>
        <dbReference type="PROSITE" id="PS50921"/>
    </source>
</evidence>
<feature type="domain" description="ANTAR" evidence="5">
    <location>
        <begin position="168"/>
        <end position="229"/>
    </location>
</feature>
<organism evidence="7 9">
    <name type="scientific">Mycobacterium montefiorense</name>
    <dbReference type="NCBI Taxonomy" id="154654"/>
    <lineage>
        <taxon>Bacteria</taxon>
        <taxon>Bacillati</taxon>
        <taxon>Actinomycetota</taxon>
        <taxon>Actinomycetes</taxon>
        <taxon>Mycobacteriales</taxon>
        <taxon>Mycobacteriaceae</taxon>
        <taxon>Mycobacterium</taxon>
        <taxon>Mycobacterium simiae complex</taxon>
    </lineage>
</organism>
<accession>A0AA37PQS1</accession>
<dbReference type="SMART" id="SM00065">
    <property type="entry name" value="GAF"/>
    <property type="match status" value="1"/>
</dbReference>
<name>A0AA37PQS1_9MYCO</name>
<dbReference type="PIRSF" id="PIRSF036625">
    <property type="entry name" value="GAF_ANTAR"/>
    <property type="match status" value="1"/>
</dbReference>
<dbReference type="GO" id="GO:0003723">
    <property type="term" value="F:RNA binding"/>
    <property type="evidence" value="ECO:0007669"/>
    <property type="project" value="InterPro"/>
</dbReference>
<keyword evidence="2" id="KW-0418">Kinase</keyword>
<evidence type="ECO:0000256" key="4">
    <source>
        <dbReference type="ARBA" id="ARBA00023163"/>
    </source>
</evidence>
<dbReference type="Pfam" id="PF13185">
    <property type="entry name" value="GAF_2"/>
    <property type="match status" value="1"/>
</dbReference>
<dbReference type="InterPro" id="IPR036388">
    <property type="entry name" value="WH-like_DNA-bd_sf"/>
</dbReference>
<evidence type="ECO:0000313" key="7">
    <source>
        <dbReference type="EMBL" id="GKU74552.1"/>
    </source>
</evidence>
<evidence type="ECO:0000313" key="9">
    <source>
        <dbReference type="Proteomes" id="UP001139505"/>
    </source>
</evidence>
<sequence>MSDQLGQGAERDGQPLARALGELATDMHAQRDNAALLQTIVEATVHIVPGTRWAGISLIEGRQVTPREPSDPLVAELDELQRRLDEGPCLSALRDHETVRIDNTAADERWPKYARAARERGVHSVLSFRLFVERQTLGSLNLYADHDDAFDDDALAIGGIVAQHAAVAMIGSAAEAQFQTALAGRDVIGQAKGILMHRDGLTGLQAFALLTRVSQRTNTRLLAVARFLVEDQESNARRPDQQG</sequence>
<dbReference type="InterPro" id="IPR003018">
    <property type="entry name" value="GAF"/>
</dbReference>
<dbReference type="EMBL" id="BQYH01000046">
    <property type="protein sequence ID" value="GKU74552.1"/>
    <property type="molecule type" value="Genomic_DNA"/>
</dbReference>
<dbReference type="Proteomes" id="UP000245060">
    <property type="component" value="Unassembled WGS sequence"/>
</dbReference>
<dbReference type="Proteomes" id="UP001139505">
    <property type="component" value="Unassembled WGS sequence"/>
</dbReference>
<dbReference type="RefSeq" id="WP_261859480.1">
    <property type="nucleotide sequence ID" value="NZ_BQYA01000003.1"/>
</dbReference>
<proteinExistence type="predicted"/>
<reference evidence="7" key="3">
    <citation type="journal article" date="2022" name="Microbiol. Resour. Announc.">
        <title>Draft Genome Sequences of Eight Mycobacterium montefiorense Strains Isolated from Salamanders in Captivity.</title>
        <authorList>
            <person name="Komine T."/>
            <person name="Ihara H."/>
            <person name="Fukano H."/>
            <person name="Hoshino Y."/>
            <person name="Kurata O."/>
            <person name="Wada S."/>
        </authorList>
    </citation>
    <scope>NUCLEOTIDE SEQUENCE</scope>
    <source>
        <strain evidence="7">NJB18185</strain>
    </source>
</reference>
<dbReference type="GO" id="GO:0016301">
    <property type="term" value="F:kinase activity"/>
    <property type="evidence" value="ECO:0007669"/>
    <property type="project" value="UniProtKB-KW"/>
</dbReference>
<dbReference type="InterPro" id="IPR012074">
    <property type="entry name" value="GAF_ANTAR"/>
</dbReference>
<evidence type="ECO:0000313" key="8">
    <source>
        <dbReference type="Proteomes" id="UP000245060"/>
    </source>
</evidence>
<keyword evidence="1" id="KW-0808">Transferase</keyword>
<dbReference type="InterPro" id="IPR011006">
    <property type="entry name" value="CheY-like_superfamily"/>
</dbReference>
<dbReference type="SUPFAM" id="SSF52172">
    <property type="entry name" value="CheY-like"/>
    <property type="match status" value="1"/>
</dbReference>
<evidence type="ECO:0000256" key="3">
    <source>
        <dbReference type="ARBA" id="ARBA00023015"/>
    </source>
</evidence>
<keyword evidence="4" id="KW-0804">Transcription</keyword>
<evidence type="ECO:0000256" key="2">
    <source>
        <dbReference type="ARBA" id="ARBA00022777"/>
    </source>
</evidence>
<protein>
    <recommendedName>
        <fullName evidence="5">ANTAR domain-containing protein</fullName>
    </recommendedName>
</protein>
<gene>
    <name evidence="6" type="ORF">MmonteBS_05110</name>
    <name evidence="7" type="ORF">NJB18185_43230</name>
</gene>
<evidence type="ECO:0000256" key="1">
    <source>
        <dbReference type="ARBA" id="ARBA00022679"/>
    </source>
</evidence>
<dbReference type="Gene3D" id="3.30.450.40">
    <property type="match status" value="1"/>
</dbReference>
<dbReference type="AlphaFoldDB" id="A0AA37PQS1"/>
<reference evidence="6" key="1">
    <citation type="journal article" date="2018" name="Genome Announc.">
        <title>Draft Genome Sequence of Mycobacterium montefiorense Isolated from Japanese Black Salamander (Hynobius nigrescens).</title>
        <authorList>
            <person name="Fukano H."/>
            <person name="Yoshida M."/>
            <person name="Shimizu A."/>
            <person name="Iwao H."/>
            <person name="Katayama Y."/>
            <person name="Omatsu T."/>
            <person name="Mizutani T."/>
            <person name="Kurata O."/>
            <person name="Wada S."/>
            <person name="Hoshino Y."/>
        </authorList>
    </citation>
    <scope>NUCLEOTIDE SEQUENCE</scope>
    <source>
        <strain evidence="6">BS</strain>
    </source>
</reference>
<keyword evidence="3" id="KW-0805">Transcription regulation</keyword>
<evidence type="ECO:0000313" key="6">
    <source>
        <dbReference type="EMBL" id="GBG36139.1"/>
    </source>
</evidence>
<dbReference type="Gene3D" id="1.10.10.10">
    <property type="entry name" value="Winged helix-like DNA-binding domain superfamily/Winged helix DNA-binding domain"/>
    <property type="match status" value="1"/>
</dbReference>
<dbReference type="InterPro" id="IPR005561">
    <property type="entry name" value="ANTAR"/>
</dbReference>
<dbReference type="SMART" id="SM01012">
    <property type="entry name" value="ANTAR"/>
    <property type="match status" value="1"/>
</dbReference>
<reference evidence="8" key="2">
    <citation type="submission" date="2018-04" db="EMBL/GenBank/DDBJ databases">
        <title>Draft genome sequence of Mycobacterium montefiorense isolated from Japanese black salamander.</title>
        <authorList>
            <person name="Fukano H."/>
            <person name="Yoshida M."/>
            <person name="Shimizu A."/>
            <person name="Iwao H."/>
            <person name="Kurata O."/>
            <person name="Katayama Y."/>
            <person name="Omatsu T."/>
            <person name="Mizutani T."/>
            <person name="Wada S."/>
            <person name="Hoshino Y."/>
        </authorList>
    </citation>
    <scope>NUCLEOTIDE SEQUENCE [LARGE SCALE GENOMIC DNA]</scope>
    <source>
        <strain evidence="8">BS</strain>
    </source>
</reference>
<dbReference type="PROSITE" id="PS50921">
    <property type="entry name" value="ANTAR"/>
    <property type="match status" value="1"/>
</dbReference>
<keyword evidence="8" id="KW-1185">Reference proteome</keyword>
<comment type="caution">
    <text evidence="7">The sequence shown here is derived from an EMBL/GenBank/DDBJ whole genome shotgun (WGS) entry which is preliminary data.</text>
</comment>
<reference evidence="7" key="4">
    <citation type="submission" date="2022-04" db="EMBL/GenBank/DDBJ databases">
        <authorList>
            <person name="Komine T."/>
            <person name="Fukano H."/>
            <person name="Wada S."/>
        </authorList>
    </citation>
    <scope>NUCLEOTIDE SEQUENCE</scope>
    <source>
        <strain evidence="7">NJB18185</strain>
    </source>
</reference>
<dbReference type="SUPFAM" id="SSF55781">
    <property type="entry name" value="GAF domain-like"/>
    <property type="match status" value="1"/>
</dbReference>
<dbReference type="InterPro" id="IPR029016">
    <property type="entry name" value="GAF-like_dom_sf"/>
</dbReference>
<dbReference type="Pfam" id="PF03861">
    <property type="entry name" value="ANTAR"/>
    <property type="match status" value="1"/>
</dbReference>
<dbReference type="EMBL" id="BFCH01000002">
    <property type="protein sequence ID" value="GBG36139.1"/>
    <property type="molecule type" value="Genomic_DNA"/>
</dbReference>